<evidence type="ECO:0000256" key="1">
    <source>
        <dbReference type="ARBA" id="ARBA00004448"/>
    </source>
</evidence>
<evidence type="ECO:0000256" key="2">
    <source>
        <dbReference type="ARBA" id="ARBA00006416"/>
    </source>
</evidence>
<dbReference type="GO" id="GO:0005743">
    <property type="term" value="C:mitochondrial inner membrane"/>
    <property type="evidence" value="ECO:0007669"/>
    <property type="project" value="UniProtKB-SubCell"/>
</dbReference>
<reference evidence="10" key="2">
    <citation type="journal article" date="2023" name="Commun. Biol.">
        <title>Intrasexual cuticular hydrocarbon dimorphism in a wasp sheds light on hydrocarbon biosynthesis genes in Hymenoptera.</title>
        <authorList>
            <person name="Moris V.C."/>
            <person name="Podsiadlowski L."/>
            <person name="Martin S."/>
            <person name="Oeyen J.P."/>
            <person name="Donath A."/>
            <person name="Petersen M."/>
            <person name="Wilbrandt J."/>
            <person name="Misof B."/>
            <person name="Liedtke D."/>
            <person name="Thamm M."/>
            <person name="Scheiner R."/>
            <person name="Schmitt T."/>
            <person name="Niehuis O."/>
        </authorList>
    </citation>
    <scope>NUCLEOTIDE SEQUENCE</scope>
    <source>
        <strain evidence="10">GBR_01_08_01A</strain>
    </source>
</reference>
<organism evidence="10 11">
    <name type="scientific">Odynerus spinipes</name>
    <dbReference type="NCBI Taxonomy" id="1348599"/>
    <lineage>
        <taxon>Eukaryota</taxon>
        <taxon>Metazoa</taxon>
        <taxon>Ecdysozoa</taxon>
        <taxon>Arthropoda</taxon>
        <taxon>Hexapoda</taxon>
        <taxon>Insecta</taxon>
        <taxon>Pterygota</taxon>
        <taxon>Neoptera</taxon>
        <taxon>Endopterygota</taxon>
        <taxon>Hymenoptera</taxon>
        <taxon>Apocrita</taxon>
        <taxon>Aculeata</taxon>
        <taxon>Vespoidea</taxon>
        <taxon>Vespidae</taxon>
        <taxon>Eumeninae</taxon>
        <taxon>Odynerus</taxon>
    </lineage>
</organism>
<keyword evidence="4 9" id="KW-0812">Transmembrane</keyword>
<feature type="transmembrane region" description="Helical" evidence="9">
    <location>
        <begin position="143"/>
        <end position="161"/>
    </location>
</feature>
<keyword evidence="6 9" id="KW-1133">Transmembrane helix</keyword>
<evidence type="ECO:0000256" key="6">
    <source>
        <dbReference type="ARBA" id="ARBA00022989"/>
    </source>
</evidence>
<dbReference type="EMBL" id="JAIFRP010000031">
    <property type="protein sequence ID" value="KAK2582776.1"/>
    <property type="molecule type" value="Genomic_DNA"/>
</dbReference>
<keyword evidence="3 9" id="KW-0813">Transport</keyword>
<reference evidence="10" key="1">
    <citation type="submission" date="2021-08" db="EMBL/GenBank/DDBJ databases">
        <authorList>
            <person name="Misof B."/>
            <person name="Oliver O."/>
            <person name="Podsiadlowski L."/>
            <person name="Donath A."/>
            <person name="Peters R."/>
            <person name="Mayer C."/>
            <person name="Rust J."/>
            <person name="Gunkel S."/>
            <person name="Lesny P."/>
            <person name="Martin S."/>
            <person name="Oeyen J.P."/>
            <person name="Petersen M."/>
            <person name="Panagiotis P."/>
            <person name="Wilbrandt J."/>
            <person name="Tanja T."/>
        </authorList>
    </citation>
    <scope>NUCLEOTIDE SEQUENCE</scope>
    <source>
        <strain evidence="10">GBR_01_08_01A</strain>
        <tissue evidence="10">Thorax + abdomen</tissue>
    </source>
</reference>
<name>A0AAD9RN87_9HYME</name>
<evidence type="ECO:0000313" key="11">
    <source>
        <dbReference type="Proteomes" id="UP001258017"/>
    </source>
</evidence>
<dbReference type="GO" id="GO:0006850">
    <property type="term" value="P:pyruvate import into mitochondria"/>
    <property type="evidence" value="ECO:0007669"/>
    <property type="project" value="InterPro"/>
</dbReference>
<dbReference type="AlphaFoldDB" id="A0AAD9RN87"/>
<comment type="function">
    <text evidence="9">Mediates the uptake of pyruvate into mitochondria.</text>
</comment>
<evidence type="ECO:0000256" key="8">
    <source>
        <dbReference type="ARBA" id="ARBA00023136"/>
    </source>
</evidence>
<keyword evidence="8 9" id="KW-0472">Membrane</keyword>
<keyword evidence="7 9" id="KW-0496">Mitochondrion</keyword>
<evidence type="ECO:0000256" key="3">
    <source>
        <dbReference type="ARBA" id="ARBA00022448"/>
    </source>
</evidence>
<comment type="caution">
    <text evidence="9">Lacks conserved residue(s) required for the propagation of feature annotation.</text>
</comment>
<evidence type="ECO:0000256" key="7">
    <source>
        <dbReference type="ARBA" id="ARBA00023128"/>
    </source>
</evidence>
<dbReference type="PANTHER" id="PTHR14154">
    <property type="entry name" value="UPF0041 BRAIN PROTEIN 44-RELATED"/>
    <property type="match status" value="1"/>
</dbReference>
<protein>
    <recommendedName>
        <fullName evidence="9">Mitochondrial pyruvate carrier</fullName>
    </recommendedName>
</protein>
<comment type="caution">
    <text evidence="10">The sequence shown here is derived from an EMBL/GenBank/DDBJ whole genome shotgun (WGS) entry which is preliminary data.</text>
</comment>
<comment type="similarity">
    <text evidence="2 9">Belongs to the mitochondrial pyruvate carrier (MPC) (TC 2.A.105) family.</text>
</comment>
<dbReference type="InterPro" id="IPR005336">
    <property type="entry name" value="MPC"/>
</dbReference>
<comment type="subcellular location">
    <subcellularLocation>
        <location evidence="1 9">Mitochondrion inner membrane</location>
        <topology evidence="1 9">Multi-pass membrane protein</topology>
    </subcellularLocation>
</comment>
<accession>A0AAD9RN87</accession>
<dbReference type="Proteomes" id="UP001258017">
    <property type="component" value="Unassembled WGS sequence"/>
</dbReference>
<proteinExistence type="inferred from homology"/>
<dbReference type="Pfam" id="PF03650">
    <property type="entry name" value="MPC"/>
    <property type="match status" value="1"/>
</dbReference>
<keyword evidence="5 9" id="KW-0999">Mitochondrion inner membrane</keyword>
<keyword evidence="11" id="KW-1185">Reference proteome</keyword>
<gene>
    <name evidence="10" type="ORF">KPH14_005041</name>
</gene>
<sequence length="200" mass="23189">MKKRIHTFYSLIRVNKDAALIEAFNCDTLSGSASFVNIPTKDLEPEIPVFRHYSDSNVSSVLPYTRMFIREENREKKFWKPLHRTTSYFSLIMASNKLKALFSKQNKDYFMSTHFWGPALNWMIPVAAIADTQKHPKIISGKMTLALTLYSMIFMRFAIMVQPRNMLLFACHCTNTGAQLTQGYRFIDYHYGSSKSDTKE</sequence>
<evidence type="ECO:0000313" key="10">
    <source>
        <dbReference type="EMBL" id="KAK2582776.1"/>
    </source>
</evidence>
<evidence type="ECO:0000256" key="5">
    <source>
        <dbReference type="ARBA" id="ARBA00022792"/>
    </source>
</evidence>
<evidence type="ECO:0000256" key="4">
    <source>
        <dbReference type="ARBA" id="ARBA00022692"/>
    </source>
</evidence>
<evidence type="ECO:0000256" key="9">
    <source>
        <dbReference type="RuleBase" id="RU363100"/>
    </source>
</evidence>